<dbReference type="GO" id="GO:0004300">
    <property type="term" value="F:enoyl-CoA hydratase activity"/>
    <property type="evidence" value="ECO:0007669"/>
    <property type="project" value="UniProtKB-EC"/>
</dbReference>
<dbReference type="CDD" id="cd06558">
    <property type="entry name" value="crotonase-like"/>
    <property type="match status" value="1"/>
</dbReference>
<evidence type="ECO:0000313" key="5">
    <source>
        <dbReference type="EMBL" id="RIY39662.1"/>
    </source>
</evidence>
<evidence type="ECO:0000256" key="3">
    <source>
        <dbReference type="ARBA" id="ARBA00023239"/>
    </source>
</evidence>
<evidence type="ECO:0000256" key="1">
    <source>
        <dbReference type="ARBA" id="ARBA00005254"/>
    </source>
</evidence>
<dbReference type="Proteomes" id="UP000266206">
    <property type="component" value="Unassembled WGS sequence"/>
</dbReference>
<gene>
    <name evidence="5" type="ORF">CJP73_13715</name>
</gene>
<keyword evidence="2" id="KW-0443">Lipid metabolism</keyword>
<dbReference type="PANTHER" id="PTHR11941">
    <property type="entry name" value="ENOYL-COA HYDRATASE-RELATED"/>
    <property type="match status" value="1"/>
</dbReference>
<dbReference type="SUPFAM" id="SSF52096">
    <property type="entry name" value="ClpP/crotonase"/>
    <property type="match status" value="1"/>
</dbReference>
<protein>
    <submittedName>
        <fullName evidence="5">Enoyl-CoA hydratase</fullName>
        <ecNumber evidence="5">4.2.1.17</ecNumber>
    </submittedName>
</protein>
<reference evidence="5 6" key="1">
    <citation type="submission" date="2017-08" db="EMBL/GenBank/DDBJ databases">
        <title>Pusillimonas indicus sp. nov., a member of the family Alcaligenaceae isolated from surface seawater.</title>
        <authorList>
            <person name="Li J."/>
        </authorList>
    </citation>
    <scope>NUCLEOTIDE SEQUENCE [LARGE SCALE GENOMIC DNA]</scope>
    <source>
        <strain evidence="5 6">L52-1-41</strain>
    </source>
</reference>
<dbReference type="EC" id="4.2.1.17" evidence="5"/>
<dbReference type="PROSITE" id="PS00166">
    <property type="entry name" value="ENOYL_COA_HYDRATASE"/>
    <property type="match status" value="1"/>
</dbReference>
<comment type="caution">
    <text evidence="5">The sequence shown here is derived from an EMBL/GenBank/DDBJ whole genome shotgun (WGS) entry which is preliminary data.</text>
</comment>
<dbReference type="AlphaFoldDB" id="A0A3A1YNC7"/>
<evidence type="ECO:0000256" key="4">
    <source>
        <dbReference type="RuleBase" id="RU003707"/>
    </source>
</evidence>
<dbReference type="OrthoDB" id="9777711at2"/>
<dbReference type="InterPro" id="IPR001753">
    <property type="entry name" value="Enoyl-CoA_hydra/iso"/>
</dbReference>
<dbReference type="Gene3D" id="1.10.12.10">
    <property type="entry name" value="Lyase 2-enoyl-coa Hydratase, Chain A, domain 2"/>
    <property type="match status" value="1"/>
</dbReference>
<evidence type="ECO:0000256" key="2">
    <source>
        <dbReference type="ARBA" id="ARBA00023098"/>
    </source>
</evidence>
<dbReference type="InterPro" id="IPR029045">
    <property type="entry name" value="ClpP/crotonase-like_dom_sf"/>
</dbReference>
<proteinExistence type="inferred from homology"/>
<dbReference type="InterPro" id="IPR014748">
    <property type="entry name" value="Enoyl-CoA_hydra_C"/>
</dbReference>
<dbReference type="Gene3D" id="3.90.226.10">
    <property type="entry name" value="2-enoyl-CoA Hydratase, Chain A, domain 1"/>
    <property type="match status" value="1"/>
</dbReference>
<dbReference type="PANTHER" id="PTHR11941:SF169">
    <property type="entry name" value="(7AS)-7A-METHYL-1,5-DIOXO-2,3,5,6,7,7A-HEXAHYDRO-1H-INDENE-CARBOXYL-COA HYDROLASE"/>
    <property type="match status" value="1"/>
</dbReference>
<dbReference type="EMBL" id="NQYH01000014">
    <property type="protein sequence ID" value="RIY39662.1"/>
    <property type="molecule type" value="Genomic_DNA"/>
</dbReference>
<dbReference type="Pfam" id="PF00378">
    <property type="entry name" value="ECH_1"/>
    <property type="match status" value="1"/>
</dbReference>
<evidence type="ECO:0000313" key="6">
    <source>
        <dbReference type="Proteomes" id="UP000266206"/>
    </source>
</evidence>
<dbReference type="InterPro" id="IPR018376">
    <property type="entry name" value="Enoyl-CoA_hyd/isom_CS"/>
</dbReference>
<dbReference type="GO" id="GO:0006635">
    <property type="term" value="P:fatty acid beta-oxidation"/>
    <property type="evidence" value="ECO:0007669"/>
    <property type="project" value="TreeGrafter"/>
</dbReference>
<name>A0A3A1YNC7_9BURK</name>
<keyword evidence="3 5" id="KW-0456">Lyase</keyword>
<sequence length="269" mass="28793">MTPVLLTDVADGVLTITLNRADAHNALSPELLCRLVDTLDAFEANADLQVAILTGAGTQAFCSGGDLGKTLPLFSGARLPADSWDQRLLDDPRVRSVAPLREEPLSKPVIAAVNGVCVAAGAEILLGTDIRIATPQAMFGWPEVKHGLIPFAGTLARLPRQVSWCQAMHLLLTGEMINAKTALQLGLINEVVEPEQLLERAGKIAARIAANGPLAVKEIKRVARAAMDEPLSAGYVLEDDSYKTIMASADAQEGPRAFMEKRKPVFRGR</sequence>
<dbReference type="FunFam" id="1.10.12.10:FF:000001">
    <property type="entry name" value="Probable enoyl-CoA hydratase, mitochondrial"/>
    <property type="match status" value="1"/>
</dbReference>
<organism evidence="5 6">
    <name type="scientific">Neopusillimonas maritima</name>
    <dbReference type="NCBI Taxonomy" id="2026239"/>
    <lineage>
        <taxon>Bacteria</taxon>
        <taxon>Pseudomonadati</taxon>
        <taxon>Pseudomonadota</taxon>
        <taxon>Betaproteobacteria</taxon>
        <taxon>Burkholderiales</taxon>
        <taxon>Alcaligenaceae</taxon>
        <taxon>Neopusillimonas</taxon>
    </lineage>
</organism>
<comment type="similarity">
    <text evidence="1 4">Belongs to the enoyl-CoA hydratase/isomerase family.</text>
</comment>
<accession>A0A3A1YNC7</accession>